<feature type="transmembrane region" description="Helical" evidence="10">
    <location>
        <begin position="95"/>
        <end position="119"/>
    </location>
</feature>
<evidence type="ECO:0000313" key="11">
    <source>
        <dbReference type="EMBL" id="GAA4769695.1"/>
    </source>
</evidence>
<evidence type="ECO:0000256" key="5">
    <source>
        <dbReference type="ARBA" id="ARBA00023136"/>
    </source>
</evidence>
<gene>
    <name evidence="10" type="primary">fluC</name>
    <name evidence="10" type="synonym">crcB</name>
    <name evidence="11" type="ORF">GCM10023351_11680</name>
</gene>
<evidence type="ECO:0000256" key="10">
    <source>
        <dbReference type="HAMAP-Rule" id="MF_00454"/>
    </source>
</evidence>
<proteinExistence type="inferred from homology"/>
<comment type="catalytic activity">
    <reaction evidence="8">
        <text>fluoride(in) = fluoride(out)</text>
        <dbReference type="Rhea" id="RHEA:76159"/>
        <dbReference type="ChEBI" id="CHEBI:17051"/>
    </reaction>
    <physiologicalReaction direction="left-to-right" evidence="8">
        <dbReference type="Rhea" id="RHEA:76160"/>
    </physiologicalReaction>
</comment>
<dbReference type="EMBL" id="BAABKO010000002">
    <property type="protein sequence ID" value="GAA4769695.1"/>
    <property type="molecule type" value="Genomic_DNA"/>
</dbReference>
<evidence type="ECO:0000256" key="9">
    <source>
        <dbReference type="ARBA" id="ARBA00049940"/>
    </source>
</evidence>
<evidence type="ECO:0000256" key="8">
    <source>
        <dbReference type="ARBA" id="ARBA00035585"/>
    </source>
</evidence>
<feature type="transmembrane region" description="Helical" evidence="10">
    <location>
        <begin position="65"/>
        <end position="83"/>
    </location>
</feature>
<keyword evidence="10" id="KW-0813">Transport</keyword>
<evidence type="ECO:0000256" key="2">
    <source>
        <dbReference type="ARBA" id="ARBA00022475"/>
    </source>
</evidence>
<evidence type="ECO:0000256" key="6">
    <source>
        <dbReference type="ARBA" id="ARBA00023303"/>
    </source>
</evidence>
<keyword evidence="10" id="KW-0915">Sodium</keyword>
<keyword evidence="2 10" id="KW-1003">Cell membrane</keyword>
<comment type="activity regulation">
    <text evidence="10">Na(+) is not transported, but it plays an essential structural role and its presence is essential for fluoride channel function.</text>
</comment>
<keyword evidence="3 10" id="KW-0812">Transmembrane</keyword>
<accession>A0ABP8ZYC6</accession>
<evidence type="ECO:0000256" key="3">
    <source>
        <dbReference type="ARBA" id="ARBA00022692"/>
    </source>
</evidence>
<dbReference type="HAMAP" id="MF_00454">
    <property type="entry name" value="FluC"/>
    <property type="match status" value="1"/>
</dbReference>
<feature type="binding site" evidence="10">
    <location>
        <position position="75"/>
    </location>
    <ligand>
        <name>Na(+)</name>
        <dbReference type="ChEBI" id="CHEBI:29101"/>
        <note>structural</note>
    </ligand>
</feature>
<reference evidence="12" key="1">
    <citation type="journal article" date="2019" name="Int. J. Syst. Evol. Microbiol.">
        <title>The Global Catalogue of Microorganisms (GCM) 10K type strain sequencing project: providing services to taxonomists for standard genome sequencing and annotation.</title>
        <authorList>
            <consortium name="The Broad Institute Genomics Platform"/>
            <consortium name="The Broad Institute Genome Sequencing Center for Infectious Disease"/>
            <person name="Wu L."/>
            <person name="Ma J."/>
        </authorList>
    </citation>
    <scope>NUCLEOTIDE SEQUENCE [LARGE SCALE GENOMIC DNA]</scope>
    <source>
        <strain evidence="12">JCM 18537</strain>
    </source>
</reference>
<comment type="subcellular location">
    <subcellularLocation>
        <location evidence="1 10">Cell membrane</location>
        <topology evidence="1 10">Multi-pass membrane protein</topology>
    </subcellularLocation>
</comment>
<comment type="function">
    <text evidence="9 10">Fluoride-specific ion channel. Important for reducing fluoride concentration in the cell, thus reducing its toxicity.</text>
</comment>
<keyword evidence="5 10" id="KW-0472">Membrane</keyword>
<evidence type="ECO:0000256" key="4">
    <source>
        <dbReference type="ARBA" id="ARBA00022989"/>
    </source>
</evidence>
<comment type="similarity">
    <text evidence="7 10">Belongs to the fluoride channel Fluc/FEX (TC 1.A.43) family.</text>
</comment>
<sequence>MSRPPIRWSLLPAVIAGGAVGAALRYALVVSDADAVVVTTAAINLVGAFLLGVVAGAVADRRPRLRAFLGTGVLGGFTTYSAFAVQTASLLAEGAAIALLGAVVLAATATAAALAGLAVGTRLVARRSS</sequence>
<feature type="transmembrane region" description="Helical" evidence="10">
    <location>
        <begin position="35"/>
        <end position="58"/>
    </location>
</feature>
<dbReference type="Proteomes" id="UP001501645">
    <property type="component" value="Unassembled WGS sequence"/>
</dbReference>
<name>A0ABP8ZYC6_9MICO</name>
<feature type="binding site" evidence="10">
    <location>
        <position position="78"/>
    </location>
    <ligand>
        <name>Na(+)</name>
        <dbReference type="ChEBI" id="CHEBI:29101"/>
        <note>structural</note>
    </ligand>
</feature>
<dbReference type="Pfam" id="PF02537">
    <property type="entry name" value="CRCB"/>
    <property type="match status" value="1"/>
</dbReference>
<keyword evidence="10" id="KW-0479">Metal-binding</keyword>
<evidence type="ECO:0000256" key="1">
    <source>
        <dbReference type="ARBA" id="ARBA00004651"/>
    </source>
</evidence>
<protein>
    <recommendedName>
        <fullName evidence="10">Fluoride-specific ion channel FluC</fullName>
    </recommendedName>
</protein>
<evidence type="ECO:0000256" key="7">
    <source>
        <dbReference type="ARBA" id="ARBA00035120"/>
    </source>
</evidence>
<dbReference type="RefSeq" id="WP_345437004.1">
    <property type="nucleotide sequence ID" value="NZ_BAABKO010000002.1"/>
</dbReference>
<keyword evidence="10" id="KW-0406">Ion transport</keyword>
<organism evidence="11 12">
    <name type="scientific">Microbacterium gilvum</name>
    <dbReference type="NCBI Taxonomy" id="1336204"/>
    <lineage>
        <taxon>Bacteria</taxon>
        <taxon>Bacillati</taxon>
        <taxon>Actinomycetota</taxon>
        <taxon>Actinomycetes</taxon>
        <taxon>Micrococcales</taxon>
        <taxon>Microbacteriaceae</taxon>
        <taxon>Microbacterium</taxon>
    </lineage>
</organism>
<keyword evidence="4 10" id="KW-1133">Transmembrane helix</keyword>
<evidence type="ECO:0000313" key="12">
    <source>
        <dbReference type="Proteomes" id="UP001501645"/>
    </source>
</evidence>
<keyword evidence="12" id="KW-1185">Reference proteome</keyword>
<keyword evidence="6 10" id="KW-0407">Ion channel</keyword>
<comment type="caution">
    <text evidence="11">The sequence shown here is derived from an EMBL/GenBank/DDBJ whole genome shotgun (WGS) entry which is preliminary data.</text>
</comment>
<dbReference type="InterPro" id="IPR003691">
    <property type="entry name" value="FluC"/>
</dbReference>